<dbReference type="RefSeq" id="WP_013313349.1">
    <property type="nucleotide sequence ID" value="NC_014484.1"/>
</dbReference>
<keyword evidence="4 10" id="KW-0808">Transferase</keyword>
<dbReference type="InterPro" id="IPR006009">
    <property type="entry name" value="GlcNAc_MurG"/>
</dbReference>
<evidence type="ECO:0000256" key="5">
    <source>
        <dbReference type="ARBA" id="ARBA00022960"/>
    </source>
</evidence>
<feature type="binding site" evidence="10">
    <location>
        <position position="168"/>
    </location>
    <ligand>
        <name>UDP-N-acetyl-alpha-D-glucosamine</name>
        <dbReference type="ChEBI" id="CHEBI:57705"/>
    </ligand>
</feature>
<dbReference type="HAMAP" id="MF_00033">
    <property type="entry name" value="MurG"/>
    <property type="match status" value="1"/>
</dbReference>
<dbReference type="PaxDb" id="665571-STHERM_c05390"/>
<keyword evidence="7 10" id="KW-0472">Membrane</keyword>
<keyword evidence="3 10" id="KW-0328">Glycosyltransferase</keyword>
<evidence type="ECO:0000256" key="6">
    <source>
        <dbReference type="ARBA" id="ARBA00022984"/>
    </source>
</evidence>
<dbReference type="PANTHER" id="PTHR21015:SF27">
    <property type="entry name" value="UDP-N-ACETYLGLUCOSAMINE--N-ACETYLMURAMYL-(PENTAPEPTIDE) PYROPHOSPHORYL-UNDECAPRENOL N-ACETYLGLUCOSAMINE TRANSFERASE"/>
    <property type="match status" value="1"/>
</dbReference>
<dbReference type="InterPro" id="IPR007235">
    <property type="entry name" value="Glyco_trans_28_C"/>
</dbReference>
<dbReference type="AlphaFoldDB" id="E0RQK5"/>
<evidence type="ECO:0000256" key="1">
    <source>
        <dbReference type="ARBA" id="ARBA00022475"/>
    </source>
</evidence>
<dbReference type="UniPathway" id="UPA00219"/>
<evidence type="ECO:0000256" key="9">
    <source>
        <dbReference type="ARBA" id="ARBA00023316"/>
    </source>
</evidence>
<evidence type="ECO:0000313" key="14">
    <source>
        <dbReference type="Proteomes" id="UP000001296"/>
    </source>
</evidence>
<dbReference type="GO" id="GO:0051301">
    <property type="term" value="P:cell division"/>
    <property type="evidence" value="ECO:0007669"/>
    <property type="project" value="UniProtKB-KW"/>
</dbReference>
<dbReference type="InterPro" id="IPR004276">
    <property type="entry name" value="GlycoTrans_28_N"/>
</dbReference>
<evidence type="ECO:0000256" key="2">
    <source>
        <dbReference type="ARBA" id="ARBA00022618"/>
    </source>
</evidence>
<reference evidence="13 14" key="2">
    <citation type="journal article" date="2010" name="J. Bacteriol.">
        <title>Genome sequence of the polysaccharide-degrading, thermophilic anaerobe Spirochaeta thermophila DSM 6192.</title>
        <authorList>
            <person name="Angelov A."/>
            <person name="Liebl S."/>
            <person name="Ballschmiter M."/>
            <person name="Bomeke M."/>
            <person name="Lehmann R."/>
            <person name="Liesegang H."/>
            <person name="Daniel R."/>
            <person name="Liebl W."/>
        </authorList>
    </citation>
    <scope>NUCLEOTIDE SEQUENCE [LARGE SCALE GENOMIC DNA]</scope>
    <source>
        <strain evidence="14">ATCC 49972 / DSM 6192 / RI 19.B1</strain>
    </source>
</reference>
<dbReference type="eggNOG" id="COG0707">
    <property type="taxonomic scope" value="Bacteria"/>
</dbReference>
<comment type="caution">
    <text evidence="10">Lacks conserved residue(s) required for the propagation of feature annotation.</text>
</comment>
<name>E0RQK5_WINT6</name>
<keyword evidence="10" id="KW-0997">Cell inner membrane</keyword>
<comment type="subcellular location">
    <subcellularLocation>
        <location evidence="10">Cell inner membrane</location>
        <topology evidence="10">Peripheral membrane protein</topology>
        <orientation evidence="10">Cytoplasmic side</orientation>
    </subcellularLocation>
</comment>
<keyword evidence="1 10" id="KW-1003">Cell membrane</keyword>
<dbReference type="GO" id="GO:0051991">
    <property type="term" value="F:UDP-N-acetyl-D-glucosamine:N-acetylmuramoyl-L-alanyl-D-glutamyl-meso-2,6-diaminopimelyl-D-alanyl-D-alanine-diphosphoundecaprenol 4-beta-N-acetylglucosaminlytransferase activity"/>
    <property type="evidence" value="ECO:0007669"/>
    <property type="project" value="RHEA"/>
</dbReference>
<dbReference type="HOGENOM" id="CLU_037404_0_0_12"/>
<evidence type="ECO:0000256" key="8">
    <source>
        <dbReference type="ARBA" id="ARBA00023306"/>
    </source>
</evidence>
<keyword evidence="8 10" id="KW-0131">Cell cycle</keyword>
<dbReference type="Gene3D" id="3.40.50.2000">
    <property type="entry name" value="Glycogen Phosphorylase B"/>
    <property type="match status" value="2"/>
</dbReference>
<dbReference type="GO" id="GO:0008360">
    <property type="term" value="P:regulation of cell shape"/>
    <property type="evidence" value="ECO:0007669"/>
    <property type="project" value="UniProtKB-KW"/>
</dbReference>
<comment type="catalytic activity">
    <reaction evidence="10">
        <text>di-trans,octa-cis-undecaprenyl diphospho-N-acetyl-alpha-D-muramoyl-L-alanyl-D-glutamyl-meso-2,6-diaminopimeloyl-D-alanyl-D-alanine + UDP-N-acetyl-alpha-D-glucosamine = di-trans,octa-cis-undecaprenyl diphospho-[N-acetyl-alpha-D-glucosaminyl-(1-&gt;4)]-N-acetyl-alpha-D-muramoyl-L-alanyl-D-glutamyl-meso-2,6-diaminopimeloyl-D-alanyl-D-alanine + UDP + H(+)</text>
        <dbReference type="Rhea" id="RHEA:31227"/>
        <dbReference type="ChEBI" id="CHEBI:15378"/>
        <dbReference type="ChEBI" id="CHEBI:57705"/>
        <dbReference type="ChEBI" id="CHEBI:58223"/>
        <dbReference type="ChEBI" id="CHEBI:61387"/>
        <dbReference type="ChEBI" id="CHEBI:61388"/>
        <dbReference type="EC" id="2.4.1.227"/>
    </reaction>
</comment>
<accession>E0RQK5</accession>
<evidence type="ECO:0000256" key="10">
    <source>
        <dbReference type="HAMAP-Rule" id="MF_00033"/>
    </source>
</evidence>
<comment type="function">
    <text evidence="10">Cell wall formation. Catalyzes the transfer of a GlcNAc subunit on undecaprenyl-pyrophosphoryl-MurNAc-pentapeptide (lipid intermediate I) to form undecaprenyl-pyrophosphoryl-MurNAc-(pentapeptide)GlcNAc (lipid intermediate II).</text>
</comment>
<dbReference type="GO" id="GO:0071555">
    <property type="term" value="P:cell wall organization"/>
    <property type="evidence" value="ECO:0007669"/>
    <property type="project" value="UniProtKB-KW"/>
</dbReference>
<dbReference type="KEGG" id="sta:STHERM_c05390"/>
<feature type="binding site" evidence="10">
    <location>
        <begin position="10"/>
        <end position="12"/>
    </location>
    <ligand>
        <name>UDP-N-acetyl-alpha-D-glucosamine</name>
        <dbReference type="ChEBI" id="CHEBI:57705"/>
    </ligand>
</feature>
<gene>
    <name evidence="10" type="primary">murG</name>
    <name evidence="13" type="ordered locus">STHERM_c05390</name>
</gene>
<evidence type="ECO:0000313" key="13">
    <source>
        <dbReference type="EMBL" id="ADN01508.1"/>
    </source>
</evidence>
<evidence type="ECO:0000259" key="12">
    <source>
        <dbReference type="Pfam" id="PF04101"/>
    </source>
</evidence>
<evidence type="ECO:0000256" key="7">
    <source>
        <dbReference type="ARBA" id="ARBA00023136"/>
    </source>
</evidence>
<keyword evidence="6 10" id="KW-0573">Peptidoglycan synthesis</keyword>
<protein>
    <recommendedName>
        <fullName evidence="10">UDP-N-acetylglucosamine--N-acetylmuramyl-(pentapeptide) pyrophosphoryl-undecaprenol N-acetylglucosamine transferase</fullName>
        <ecNumber evidence="10">2.4.1.227</ecNumber>
    </recommendedName>
    <alternativeName>
        <fullName evidence="10">Undecaprenyl-PP-MurNAc-pentapeptide-UDPGlcNAc GlcNAc transferase</fullName>
    </alternativeName>
</protein>
<dbReference type="GO" id="GO:0005886">
    <property type="term" value="C:plasma membrane"/>
    <property type="evidence" value="ECO:0007669"/>
    <property type="project" value="UniProtKB-SubCell"/>
</dbReference>
<dbReference type="CDD" id="cd03785">
    <property type="entry name" value="GT28_MurG"/>
    <property type="match status" value="1"/>
</dbReference>
<organism evidence="13 14">
    <name type="scientific">Winmispira thermophila (strain ATCC 49972 / DSM 6192 / RI 19.B1)</name>
    <name type="common">Spirochaeta thermophila</name>
    <dbReference type="NCBI Taxonomy" id="665571"/>
    <lineage>
        <taxon>Bacteria</taxon>
        <taxon>Pseudomonadati</taxon>
        <taxon>Spirochaetota</taxon>
        <taxon>Spirochaetia</taxon>
        <taxon>Winmispirales</taxon>
        <taxon>Winmispiraceae</taxon>
        <taxon>Winmispira</taxon>
    </lineage>
</organism>
<feature type="binding site" evidence="10">
    <location>
        <position position="292"/>
    </location>
    <ligand>
        <name>UDP-N-acetyl-alpha-D-glucosamine</name>
        <dbReference type="ChEBI" id="CHEBI:57705"/>
    </ligand>
</feature>
<evidence type="ECO:0000259" key="11">
    <source>
        <dbReference type="Pfam" id="PF03033"/>
    </source>
</evidence>
<dbReference type="NCBIfam" id="TIGR01133">
    <property type="entry name" value="murG"/>
    <property type="match status" value="1"/>
</dbReference>
<dbReference type="Pfam" id="PF03033">
    <property type="entry name" value="Glyco_transf_28"/>
    <property type="match status" value="1"/>
</dbReference>
<keyword evidence="9 10" id="KW-0961">Cell wall biogenesis/degradation</keyword>
<sequence>MRIVYTGGGTAGHVFPALAVHRVLEERVPGLEAVWIGSRKGPERGWVEEAGVRFYGVPAGKWRRYLSVKNVVDVGRVGVGVMASLLLLRRLRPRVLFSKGGYVAVPPVIAASILGIPVVVHESDLDPGLATRITARYASRILTSWPETATFFPREWEPRVVCTGNPVRPEVRSGDPGKVREFFPVRPGRPLLLVLGGSQGARQVNELVWAALPRLLEWCEVIHQTGPDVERAPRREGYHPVAFLGRELPHVLAAAQVVVSRAGAGAVAELAACGKAAVLVPLGRELGSRGDQVRNARRLAERGAAVVLEGGEAVPARLVQVVEGLVRDEGRRRALEERIRELARPDAAEAIARVIEGFLSESPTRRHGGDE</sequence>
<keyword evidence="5 10" id="KW-0133">Cell shape</keyword>
<dbReference type="EC" id="2.4.1.227" evidence="10"/>
<keyword evidence="2 10" id="KW-0132">Cell division</keyword>
<dbReference type="GO" id="GO:0005975">
    <property type="term" value="P:carbohydrate metabolic process"/>
    <property type="evidence" value="ECO:0007669"/>
    <property type="project" value="InterPro"/>
</dbReference>
<reference key="1">
    <citation type="submission" date="2009-08" db="EMBL/GenBank/DDBJ databases">
        <title>The genome sequence of Spirochaeta thermophila DSM6192.</title>
        <authorList>
            <person name="Angelov A."/>
            <person name="Mientus M."/>
            <person name="Wittenberg S."/>
            <person name="Lehmann R."/>
            <person name="Liesegang H."/>
            <person name="Daniel R."/>
            <person name="Liebl W."/>
        </authorList>
    </citation>
    <scope>NUCLEOTIDE SEQUENCE</scope>
    <source>
        <strain>DSM 6192</strain>
    </source>
</reference>
<feature type="domain" description="Glycosyl transferase family 28 C-terminal" evidence="12">
    <location>
        <begin position="192"/>
        <end position="344"/>
    </location>
</feature>
<proteinExistence type="inferred from homology"/>
<feature type="binding site" evidence="10">
    <location>
        <position position="198"/>
    </location>
    <ligand>
        <name>UDP-N-acetyl-alpha-D-glucosamine</name>
        <dbReference type="ChEBI" id="CHEBI:57705"/>
    </ligand>
</feature>
<comment type="pathway">
    <text evidence="10">Cell wall biogenesis; peptidoglycan biosynthesis.</text>
</comment>
<dbReference type="Proteomes" id="UP000001296">
    <property type="component" value="Chromosome"/>
</dbReference>
<evidence type="ECO:0000256" key="3">
    <source>
        <dbReference type="ARBA" id="ARBA00022676"/>
    </source>
</evidence>
<feature type="domain" description="Glycosyltransferase family 28 N-terminal" evidence="11">
    <location>
        <begin position="3"/>
        <end position="142"/>
    </location>
</feature>
<dbReference type="GO" id="GO:0009252">
    <property type="term" value="P:peptidoglycan biosynthetic process"/>
    <property type="evidence" value="ECO:0007669"/>
    <property type="project" value="UniProtKB-UniRule"/>
</dbReference>
<dbReference type="CAZy" id="GT28">
    <property type="family name" value="Glycosyltransferase Family 28"/>
</dbReference>
<dbReference type="Pfam" id="PF04101">
    <property type="entry name" value="Glyco_tran_28_C"/>
    <property type="match status" value="1"/>
</dbReference>
<evidence type="ECO:0000256" key="4">
    <source>
        <dbReference type="ARBA" id="ARBA00022679"/>
    </source>
</evidence>
<dbReference type="GO" id="GO:0050511">
    <property type="term" value="F:undecaprenyldiphospho-muramoylpentapeptide beta-N-acetylglucosaminyltransferase activity"/>
    <property type="evidence" value="ECO:0007669"/>
    <property type="project" value="UniProtKB-UniRule"/>
</dbReference>
<dbReference type="PANTHER" id="PTHR21015">
    <property type="entry name" value="UDP-N-ACETYLGLUCOSAMINE--N-ACETYLMURAMYL-(PENTAPEPTIDE) PYROPHOSPHORYL-UNDECAPRENOL N-ACETYLGLUCOSAMINE TRANSFERASE 1"/>
    <property type="match status" value="1"/>
</dbReference>
<comment type="similarity">
    <text evidence="10">Belongs to the glycosyltransferase 28 family. MurG subfamily.</text>
</comment>
<dbReference type="EMBL" id="CP001698">
    <property type="protein sequence ID" value="ADN01508.1"/>
    <property type="molecule type" value="Genomic_DNA"/>
</dbReference>
<dbReference type="SUPFAM" id="SSF53756">
    <property type="entry name" value="UDP-Glycosyltransferase/glycogen phosphorylase"/>
    <property type="match status" value="1"/>
</dbReference>